<dbReference type="AlphaFoldDB" id="A0A9D1YBH4"/>
<dbReference type="SMART" id="SM00530">
    <property type="entry name" value="HTH_XRE"/>
    <property type="match status" value="1"/>
</dbReference>
<comment type="caution">
    <text evidence="4">The sequence shown here is derived from an EMBL/GenBank/DDBJ whole genome shotgun (WGS) entry which is preliminary data.</text>
</comment>
<dbReference type="GO" id="GO:0003677">
    <property type="term" value="F:DNA binding"/>
    <property type="evidence" value="ECO:0007669"/>
    <property type="project" value="UniProtKB-KW"/>
</dbReference>
<dbReference type="Pfam" id="PF01381">
    <property type="entry name" value="HTH_3"/>
    <property type="match status" value="1"/>
</dbReference>
<evidence type="ECO:0000313" key="4">
    <source>
        <dbReference type="EMBL" id="HIY25845.1"/>
    </source>
</evidence>
<keyword evidence="1" id="KW-0238">DNA-binding</keyword>
<evidence type="ECO:0000313" key="5">
    <source>
        <dbReference type="Proteomes" id="UP000823915"/>
    </source>
</evidence>
<sequence>MSSLGQSLTRARKKQGLTQEQVGEKLGVSRQTISKWELDETLPDIRQAKELSRLYGTTLDDLIDYDAEVEEVKRVVRHTSQETQEKIDWSKLWGEMYPVLNTYPQQVEAARYTGPLEGLLQDLRETYGYSPLDAFLVLKDLLGKLWTEKG</sequence>
<evidence type="ECO:0000256" key="1">
    <source>
        <dbReference type="ARBA" id="ARBA00023125"/>
    </source>
</evidence>
<gene>
    <name evidence="4" type="ORF">H9838_01570</name>
</gene>
<accession>A0A9D1YBH4</accession>
<reference evidence="4" key="1">
    <citation type="journal article" date="2021" name="PeerJ">
        <title>Extensive microbial diversity within the chicken gut microbiome revealed by metagenomics and culture.</title>
        <authorList>
            <person name="Gilroy R."/>
            <person name="Ravi A."/>
            <person name="Getino M."/>
            <person name="Pursley I."/>
            <person name="Horton D.L."/>
            <person name="Alikhan N.F."/>
            <person name="Baker D."/>
            <person name="Gharbi K."/>
            <person name="Hall N."/>
            <person name="Watson M."/>
            <person name="Adriaenssens E.M."/>
            <person name="Foster-Nyarko E."/>
            <person name="Jarju S."/>
            <person name="Secka A."/>
            <person name="Antonio M."/>
            <person name="Oren A."/>
            <person name="Chaudhuri R.R."/>
            <person name="La Ragione R."/>
            <person name="Hildebrand F."/>
            <person name="Pallen M.J."/>
        </authorList>
    </citation>
    <scope>NUCLEOTIDE SEQUENCE</scope>
    <source>
        <strain evidence="4">1282</strain>
    </source>
</reference>
<feature type="region of interest" description="Disordered" evidence="2">
    <location>
        <begin position="1"/>
        <end position="23"/>
    </location>
</feature>
<dbReference type="PROSITE" id="PS50943">
    <property type="entry name" value="HTH_CROC1"/>
    <property type="match status" value="1"/>
</dbReference>
<organism evidence="4 5">
    <name type="scientific">Candidatus Acutalibacter pullistercoris</name>
    <dbReference type="NCBI Taxonomy" id="2838418"/>
    <lineage>
        <taxon>Bacteria</taxon>
        <taxon>Bacillati</taxon>
        <taxon>Bacillota</taxon>
        <taxon>Clostridia</taxon>
        <taxon>Eubacteriales</taxon>
        <taxon>Acutalibacteraceae</taxon>
        <taxon>Acutalibacter</taxon>
    </lineage>
</organism>
<dbReference type="InterPro" id="IPR010982">
    <property type="entry name" value="Lambda_DNA-bd_dom_sf"/>
</dbReference>
<evidence type="ECO:0000259" key="3">
    <source>
        <dbReference type="PROSITE" id="PS50943"/>
    </source>
</evidence>
<dbReference type="PANTHER" id="PTHR46558">
    <property type="entry name" value="TRACRIPTIONAL REGULATORY PROTEIN-RELATED-RELATED"/>
    <property type="match status" value="1"/>
</dbReference>
<dbReference type="SUPFAM" id="SSF47413">
    <property type="entry name" value="lambda repressor-like DNA-binding domains"/>
    <property type="match status" value="1"/>
</dbReference>
<reference evidence="4" key="2">
    <citation type="submission" date="2021-04" db="EMBL/GenBank/DDBJ databases">
        <authorList>
            <person name="Gilroy R."/>
        </authorList>
    </citation>
    <scope>NUCLEOTIDE SEQUENCE</scope>
    <source>
        <strain evidence="4">1282</strain>
    </source>
</reference>
<dbReference type="EMBL" id="DXDU01000021">
    <property type="protein sequence ID" value="HIY25845.1"/>
    <property type="molecule type" value="Genomic_DNA"/>
</dbReference>
<protein>
    <submittedName>
        <fullName evidence="4">Helix-turn-helix domain-containing protein</fullName>
    </submittedName>
</protein>
<feature type="domain" description="HTH cro/C1-type" evidence="3">
    <location>
        <begin position="8"/>
        <end position="62"/>
    </location>
</feature>
<name>A0A9D1YBH4_9FIRM</name>
<dbReference type="InterPro" id="IPR001387">
    <property type="entry name" value="Cro/C1-type_HTH"/>
</dbReference>
<proteinExistence type="predicted"/>
<dbReference type="PANTHER" id="PTHR46558:SF13">
    <property type="entry name" value="HTH-TYPE TRANSCRIPTIONAL REGULATOR IMMR"/>
    <property type="match status" value="1"/>
</dbReference>
<evidence type="ECO:0000256" key="2">
    <source>
        <dbReference type="SAM" id="MobiDB-lite"/>
    </source>
</evidence>
<dbReference type="CDD" id="cd00093">
    <property type="entry name" value="HTH_XRE"/>
    <property type="match status" value="1"/>
</dbReference>
<dbReference type="Gene3D" id="1.10.260.40">
    <property type="entry name" value="lambda repressor-like DNA-binding domains"/>
    <property type="match status" value="1"/>
</dbReference>
<dbReference type="Proteomes" id="UP000823915">
    <property type="component" value="Unassembled WGS sequence"/>
</dbReference>